<dbReference type="GeneID" id="91095698"/>
<dbReference type="RefSeq" id="XP_066076858.1">
    <property type="nucleotide sequence ID" value="XM_066220761.1"/>
</dbReference>
<organism evidence="1 2">
    <name type="scientific">Kwoniella dendrophila CBS 6074</name>
    <dbReference type="NCBI Taxonomy" id="1295534"/>
    <lineage>
        <taxon>Eukaryota</taxon>
        <taxon>Fungi</taxon>
        <taxon>Dikarya</taxon>
        <taxon>Basidiomycota</taxon>
        <taxon>Agaricomycotina</taxon>
        <taxon>Tremellomycetes</taxon>
        <taxon>Tremellales</taxon>
        <taxon>Cryptococcaceae</taxon>
        <taxon>Kwoniella</taxon>
    </lineage>
</organism>
<name>A0AAX4JZT5_9TREE</name>
<evidence type="ECO:0000313" key="1">
    <source>
        <dbReference type="EMBL" id="WWC90095.1"/>
    </source>
</evidence>
<reference evidence="1 2" key="1">
    <citation type="submission" date="2024-01" db="EMBL/GenBank/DDBJ databases">
        <title>Comparative genomics of Cryptococcus and Kwoniella reveals pathogenesis evolution and contrasting modes of karyotype evolution via chromosome fusion or intercentromeric recombination.</title>
        <authorList>
            <person name="Coelho M.A."/>
            <person name="David-Palma M."/>
            <person name="Shea T."/>
            <person name="Bowers K."/>
            <person name="McGinley-Smith S."/>
            <person name="Mohammad A.W."/>
            <person name="Gnirke A."/>
            <person name="Yurkov A.M."/>
            <person name="Nowrousian M."/>
            <person name="Sun S."/>
            <person name="Cuomo C.A."/>
            <person name="Heitman J."/>
        </authorList>
    </citation>
    <scope>NUCLEOTIDE SEQUENCE [LARGE SCALE GENOMIC DNA]</scope>
    <source>
        <strain evidence="1 2">CBS 6074</strain>
    </source>
</reference>
<dbReference type="AlphaFoldDB" id="A0AAX4JZT5"/>
<evidence type="ECO:0000313" key="2">
    <source>
        <dbReference type="Proteomes" id="UP001355207"/>
    </source>
</evidence>
<accession>A0AAX4JZT5</accession>
<proteinExistence type="predicted"/>
<protein>
    <submittedName>
        <fullName evidence="1">Uncharacterized protein</fullName>
    </submittedName>
</protein>
<gene>
    <name evidence="1" type="ORF">L201_005028</name>
</gene>
<dbReference type="EMBL" id="CP144103">
    <property type="protein sequence ID" value="WWC90095.1"/>
    <property type="molecule type" value="Genomic_DNA"/>
</dbReference>
<sequence>MDCNQMPMMSYQPNQPIFQDPCNSAYRLSQLASFDTMYKQTFISGIAYSAMMNTYISTMRIHQQFLEFYRNTSTLGSNEDYATVPEIYQDYDIVDSEGRLYGCYMPEGRRQGWYLSRMNLTDENEGKGEMRLDELKRIAVANRRRMVIRNNRIRNDFSNNVQKIRDSPPHFCLDSYINST</sequence>
<keyword evidence="2" id="KW-1185">Reference proteome</keyword>
<dbReference type="Proteomes" id="UP001355207">
    <property type="component" value="Chromosome 6"/>
</dbReference>